<evidence type="ECO:0000313" key="5">
    <source>
        <dbReference type="Proteomes" id="UP000187406"/>
    </source>
</evidence>
<comment type="caution">
    <text evidence="4">The sequence shown here is derived from an EMBL/GenBank/DDBJ whole genome shotgun (WGS) entry which is preliminary data.</text>
</comment>
<dbReference type="Pfam" id="PF12552">
    <property type="entry name" value="DUF3741"/>
    <property type="match status" value="1"/>
</dbReference>
<feature type="compositionally biased region" description="Polar residues" evidence="1">
    <location>
        <begin position="632"/>
        <end position="655"/>
    </location>
</feature>
<dbReference type="InterPro" id="IPR022212">
    <property type="entry name" value="DUF3741"/>
</dbReference>
<dbReference type="Proteomes" id="UP000187406">
    <property type="component" value="Unassembled WGS sequence"/>
</dbReference>
<name>A0A1Q3CUH5_CEPFO</name>
<evidence type="ECO:0000259" key="2">
    <source>
        <dbReference type="Pfam" id="PF12552"/>
    </source>
</evidence>
<feature type="region of interest" description="Disordered" evidence="1">
    <location>
        <begin position="1"/>
        <end position="23"/>
    </location>
</feature>
<dbReference type="InterPro" id="IPR025486">
    <property type="entry name" value="DUF4378"/>
</dbReference>
<dbReference type="OrthoDB" id="952876at2759"/>
<evidence type="ECO:0000313" key="4">
    <source>
        <dbReference type="EMBL" id="GAV83870.1"/>
    </source>
</evidence>
<dbReference type="Pfam" id="PF14309">
    <property type="entry name" value="DUF4378"/>
    <property type="match status" value="1"/>
</dbReference>
<accession>A0A1Q3CUH5</accession>
<organism evidence="4 5">
    <name type="scientific">Cephalotus follicularis</name>
    <name type="common">Albany pitcher plant</name>
    <dbReference type="NCBI Taxonomy" id="3775"/>
    <lineage>
        <taxon>Eukaryota</taxon>
        <taxon>Viridiplantae</taxon>
        <taxon>Streptophyta</taxon>
        <taxon>Embryophyta</taxon>
        <taxon>Tracheophyta</taxon>
        <taxon>Spermatophyta</taxon>
        <taxon>Magnoliopsida</taxon>
        <taxon>eudicotyledons</taxon>
        <taxon>Gunneridae</taxon>
        <taxon>Pentapetalae</taxon>
        <taxon>rosids</taxon>
        <taxon>fabids</taxon>
        <taxon>Oxalidales</taxon>
        <taxon>Cephalotaceae</taxon>
        <taxon>Cephalotus</taxon>
    </lineage>
</organism>
<evidence type="ECO:0000256" key="1">
    <source>
        <dbReference type="SAM" id="MobiDB-lite"/>
    </source>
</evidence>
<gene>
    <name evidence="4" type="ORF">CFOL_v3_27315</name>
</gene>
<protein>
    <submittedName>
        <fullName evidence="4">DUF3741 domain-containing protein/DUF4378 domain-containing protein</fullName>
    </submittedName>
</protein>
<dbReference type="PANTHER" id="PTHR47212:SF2">
    <property type="entry name" value="DUF3741 DOMAIN-CONTAINING PROTEIN"/>
    <property type="match status" value="1"/>
</dbReference>
<dbReference type="STRING" id="3775.A0A1Q3CUH5"/>
<dbReference type="PANTHER" id="PTHR47212">
    <property type="entry name" value="ADHESIN-LIKE PROTEIN, PUTATIVE (DUF3741)-RELATED"/>
    <property type="match status" value="1"/>
</dbReference>
<feature type="domain" description="DUF4378" evidence="3">
    <location>
        <begin position="773"/>
        <end position="920"/>
    </location>
</feature>
<feature type="domain" description="DUF3741" evidence="2">
    <location>
        <begin position="230"/>
        <end position="274"/>
    </location>
</feature>
<feature type="region of interest" description="Disordered" evidence="1">
    <location>
        <begin position="632"/>
        <end position="674"/>
    </location>
</feature>
<dbReference type="AlphaFoldDB" id="A0A1Q3CUH5"/>
<keyword evidence="5" id="KW-1185">Reference proteome</keyword>
<sequence length="929" mass="104292">MEKRSPDIVMEKGSPKTIMDRLPPKSPVTYERIKSGCAWGLMSFLDFRQGPSDKKLISDRNRHAAGDEYASKRRKLLSNFDKKSIEDVVYKKRMVVGTGLTEAKKTMEEKLTTDQHIKKITTAKVVRAQSDSGPVGCKPKNRRKASKTFWRPCYSNDVVAVGHRQPSHHDLAEKSLDKLESTMTEEIFDHERDKPGTDYCSKSIGSVKNEQVNEINLQAKMHVAAEAFANQKFIHGKDLGRDGASHQSKILSDALEILNSNKELFVKLIQDPNSLLVKHVQDLQDSQAKKQLTKSILRAQSLDYQNSSAMEFEEHVCTKNFTSIDRYPANGSGDTSAIVILKPGQNITQDVADDSEKLHSLQLPYDFRKKGQRVKAAKFSFQHVKGKLRHAMGGSRKEQLCTSSNHKLLQSPYDCQSLGGVGKGTWRQIVGRNSPSETYFDKMGRTKDFERKVTSTSENGQKFSNLSFVRHLEESKSNIYDEYRKKLFEMLSYGNEEFLSKRIPKSPRRITSLPEYNFLPTRAFGWDKELGAVKARTRFSPNSSYQMTKENKRRIQSIFHQQMLDVEAPSWADTKKPNEQLETYNTEANVSEDLVPDTQVHSSICLFGDDSHTGDSVKILKINDKVNLGETSTLKVPSSSDGTNNGSANPSTDTPSMCEESGVSECPKLDSPFGNDASVPSIGVCSSSPSSSQMGGSDGFKGRAGQVSSVSVVEQFITVDVVSSACTLSQAEHPDQTIRSNVEEHHLDSLVRSPQDLKMNLITSFDDNESTTNYVREVLQASGSDWDELSMKCCHSSGLQLNPSVYDDQGQMWPNQSFKDCRLFSDYINDVFLGVYQSYFGCSPWVSVIDQKVQRVPMANDLLNEVIRCVDWGLITQPPSRTMQQLVEKDLEKAGTWLDIRIDLEDIVKEIVEISLEELIMDTSLELQI</sequence>
<proteinExistence type="predicted"/>
<evidence type="ECO:0000259" key="3">
    <source>
        <dbReference type="Pfam" id="PF14309"/>
    </source>
</evidence>
<dbReference type="EMBL" id="BDDD01003035">
    <property type="protein sequence ID" value="GAV83870.1"/>
    <property type="molecule type" value="Genomic_DNA"/>
</dbReference>
<dbReference type="InParanoid" id="A0A1Q3CUH5"/>
<reference evidence="5" key="1">
    <citation type="submission" date="2016-04" db="EMBL/GenBank/DDBJ databases">
        <title>Cephalotus genome sequencing.</title>
        <authorList>
            <person name="Fukushima K."/>
            <person name="Hasebe M."/>
            <person name="Fang X."/>
        </authorList>
    </citation>
    <scope>NUCLEOTIDE SEQUENCE [LARGE SCALE GENOMIC DNA]</scope>
    <source>
        <strain evidence="5">cv. St1</strain>
    </source>
</reference>